<proteinExistence type="predicted"/>
<protein>
    <submittedName>
        <fullName evidence="1">Uncharacterized protein</fullName>
    </submittedName>
</protein>
<keyword evidence="2" id="KW-1185">Reference proteome</keyword>
<comment type="caution">
    <text evidence="1">The sequence shown here is derived from an EMBL/GenBank/DDBJ whole genome shotgun (WGS) entry which is preliminary data.</text>
</comment>
<accession>A0ACB9RC00</accession>
<dbReference type="EMBL" id="CM042883">
    <property type="protein sequence ID" value="KAI4375791.1"/>
    <property type="molecule type" value="Genomic_DNA"/>
</dbReference>
<evidence type="ECO:0000313" key="2">
    <source>
        <dbReference type="Proteomes" id="UP001057402"/>
    </source>
</evidence>
<name>A0ACB9RC00_9MYRT</name>
<evidence type="ECO:0000313" key="1">
    <source>
        <dbReference type="EMBL" id="KAI4375791.1"/>
    </source>
</evidence>
<dbReference type="Proteomes" id="UP001057402">
    <property type="component" value="Chromosome 4"/>
</dbReference>
<reference evidence="2" key="1">
    <citation type="journal article" date="2023" name="Front. Plant Sci.">
        <title>Chromosomal-level genome assembly of Melastoma candidum provides insights into trichome evolution.</title>
        <authorList>
            <person name="Zhong Y."/>
            <person name="Wu W."/>
            <person name="Sun C."/>
            <person name="Zou P."/>
            <person name="Liu Y."/>
            <person name="Dai S."/>
            <person name="Zhou R."/>
        </authorList>
    </citation>
    <scope>NUCLEOTIDE SEQUENCE [LARGE SCALE GENOMIC DNA]</scope>
</reference>
<sequence length="197" mass="21337">MKKKRSKTTATSVEVDDPGGPNAGYGPKVGTATRKPDPNAPKITRPCTKCGKRFWSWKALFGHMRCHPERQWRGTNPPPNLPSSTLRLLGGPDTEAFHHAGAVGVARNTAEDWCANPTKSQKFPCSSCEEVLRSHQAMGGHHASHKNVKGFLGSYTTDAATTTQEDGGGELCCLDLNRRAAPTEDKDSALLDLRLCL</sequence>
<organism evidence="1 2">
    <name type="scientific">Melastoma candidum</name>
    <dbReference type="NCBI Taxonomy" id="119954"/>
    <lineage>
        <taxon>Eukaryota</taxon>
        <taxon>Viridiplantae</taxon>
        <taxon>Streptophyta</taxon>
        <taxon>Embryophyta</taxon>
        <taxon>Tracheophyta</taxon>
        <taxon>Spermatophyta</taxon>
        <taxon>Magnoliopsida</taxon>
        <taxon>eudicotyledons</taxon>
        <taxon>Gunneridae</taxon>
        <taxon>Pentapetalae</taxon>
        <taxon>rosids</taxon>
        <taxon>malvids</taxon>
        <taxon>Myrtales</taxon>
        <taxon>Melastomataceae</taxon>
        <taxon>Melastomatoideae</taxon>
        <taxon>Melastomateae</taxon>
        <taxon>Melastoma</taxon>
    </lineage>
</organism>
<gene>
    <name evidence="1" type="ORF">MLD38_013617</name>
</gene>